<comment type="caution">
    <text evidence="1">The sequence shown here is derived from an EMBL/GenBank/DDBJ whole genome shotgun (WGS) entry which is preliminary data.</text>
</comment>
<dbReference type="Proteomes" id="UP000676336">
    <property type="component" value="Unassembled WGS sequence"/>
</dbReference>
<accession>A0A8S3DGT3</accession>
<proteinExistence type="predicted"/>
<evidence type="ECO:0000313" key="2">
    <source>
        <dbReference type="Proteomes" id="UP000676336"/>
    </source>
</evidence>
<reference evidence="1" key="1">
    <citation type="submission" date="2021-02" db="EMBL/GenBank/DDBJ databases">
        <authorList>
            <person name="Nowell W R."/>
        </authorList>
    </citation>
    <scope>NUCLEOTIDE SEQUENCE</scope>
</reference>
<sequence length="74" mass="8431">RATSFLVQQQPQPQQLQIIQQPQSLQVLQQHQPMQIIQQPQPLQVIQSTQPQFLQIASPTSQAIQAQPILQTLQ</sequence>
<dbReference type="EMBL" id="CAJOBI010210784">
    <property type="protein sequence ID" value="CAF5017479.1"/>
    <property type="molecule type" value="Genomic_DNA"/>
</dbReference>
<protein>
    <submittedName>
        <fullName evidence="1">Uncharacterized protein</fullName>
    </submittedName>
</protein>
<name>A0A8S3DGT3_9BILA</name>
<feature type="non-terminal residue" evidence="1">
    <location>
        <position position="74"/>
    </location>
</feature>
<organism evidence="1 2">
    <name type="scientific">Rotaria magnacalcarata</name>
    <dbReference type="NCBI Taxonomy" id="392030"/>
    <lineage>
        <taxon>Eukaryota</taxon>
        <taxon>Metazoa</taxon>
        <taxon>Spiralia</taxon>
        <taxon>Gnathifera</taxon>
        <taxon>Rotifera</taxon>
        <taxon>Eurotatoria</taxon>
        <taxon>Bdelloidea</taxon>
        <taxon>Philodinida</taxon>
        <taxon>Philodinidae</taxon>
        <taxon>Rotaria</taxon>
    </lineage>
</organism>
<feature type="non-terminal residue" evidence="1">
    <location>
        <position position="1"/>
    </location>
</feature>
<gene>
    <name evidence="1" type="ORF">SMN809_LOCUS57490</name>
</gene>
<evidence type="ECO:0000313" key="1">
    <source>
        <dbReference type="EMBL" id="CAF5017479.1"/>
    </source>
</evidence>
<dbReference type="AlphaFoldDB" id="A0A8S3DGT3"/>